<sequence length="423" mass="47665">MKKANVKRYADSALTLSFIGTLAAFPFQHTFLGGLCFSGLSAATIGGLADTFAVSALFRQPLGIPWPRFMGTRIIARNRDRLINEIVHMVQHELLSLPSIQKKLDSYDVAVMLQTYLIKHGGQADVSLLLRRFASEVLEGADLGELARTVQRFVLDHARAFEASDLLADIGEWTISNGYDDKVIDFLIKEAIRLVKTNELRSAMEQLIASALESYEQGRNNRKFVNAVAGINPGSMSHVVQMKLALALQQLLRPDNPRRLRLKAWIVDYVERLRTDEETRQRVETMKDQLIELTREHLDLGVMLEEWLHNLKPTEQSDGIVSRITSWLERTIGGVVNRLSTDQTALQGLDRMVKQAAMRGIERKHDAIGKLVRDGLQQFSEDELIRFVHDKAGHDLQFIRLNGTLVGGLIGVVLYLATFWIGR</sequence>
<keyword evidence="1" id="KW-0812">Transmembrane</keyword>
<feature type="transmembrane region" description="Helical" evidence="1">
    <location>
        <begin position="401"/>
        <end position="421"/>
    </location>
</feature>
<comment type="caution">
    <text evidence="2">The sequence shown here is derived from an EMBL/GenBank/DDBJ whole genome shotgun (WGS) entry which is preliminary data.</text>
</comment>
<dbReference type="PANTHER" id="PTHR38442">
    <property type="entry name" value="INNER MEMBRANE PROTEIN-RELATED"/>
    <property type="match status" value="1"/>
</dbReference>
<keyword evidence="1" id="KW-1133">Transmembrane helix</keyword>
<dbReference type="InterPro" id="IPR007383">
    <property type="entry name" value="DUF445"/>
</dbReference>
<protein>
    <submittedName>
        <fullName evidence="2">Uncharacterized membrane-anchored protein YjiN (DUF445 family)</fullName>
    </submittedName>
</protein>
<evidence type="ECO:0000313" key="2">
    <source>
        <dbReference type="EMBL" id="MBB3114717.1"/>
    </source>
</evidence>
<proteinExistence type="predicted"/>
<dbReference type="GO" id="GO:0005886">
    <property type="term" value="C:plasma membrane"/>
    <property type="evidence" value="ECO:0007669"/>
    <property type="project" value="TreeGrafter"/>
</dbReference>
<accession>A0A7W5FRW1</accession>
<gene>
    <name evidence="2" type="ORF">FHS18_006860</name>
</gene>
<evidence type="ECO:0000313" key="3">
    <source>
        <dbReference type="Proteomes" id="UP000570361"/>
    </source>
</evidence>
<keyword evidence="1" id="KW-0472">Membrane</keyword>
<dbReference type="EMBL" id="JACHXK010000040">
    <property type="protein sequence ID" value="MBB3114717.1"/>
    <property type="molecule type" value="Genomic_DNA"/>
</dbReference>
<dbReference type="AlphaFoldDB" id="A0A7W5FRW1"/>
<dbReference type="RefSeq" id="WP_183604729.1">
    <property type="nucleotide sequence ID" value="NZ_JACHXK010000040.1"/>
</dbReference>
<keyword evidence="3" id="KW-1185">Reference proteome</keyword>
<organism evidence="2 3">
    <name type="scientific">Paenibacillus phyllosphaerae</name>
    <dbReference type="NCBI Taxonomy" id="274593"/>
    <lineage>
        <taxon>Bacteria</taxon>
        <taxon>Bacillati</taxon>
        <taxon>Bacillota</taxon>
        <taxon>Bacilli</taxon>
        <taxon>Bacillales</taxon>
        <taxon>Paenibacillaceae</taxon>
        <taxon>Paenibacillus</taxon>
    </lineage>
</organism>
<dbReference type="Proteomes" id="UP000570361">
    <property type="component" value="Unassembled WGS sequence"/>
</dbReference>
<dbReference type="PANTHER" id="PTHR38442:SF1">
    <property type="entry name" value="INNER MEMBRANE PROTEIN"/>
    <property type="match status" value="1"/>
</dbReference>
<dbReference type="Pfam" id="PF04286">
    <property type="entry name" value="DUF445"/>
    <property type="match status" value="1"/>
</dbReference>
<evidence type="ECO:0000256" key="1">
    <source>
        <dbReference type="SAM" id="Phobius"/>
    </source>
</evidence>
<name>A0A7W5FRW1_9BACL</name>
<reference evidence="2 3" key="1">
    <citation type="submission" date="2020-08" db="EMBL/GenBank/DDBJ databases">
        <title>Genomic Encyclopedia of Type Strains, Phase III (KMG-III): the genomes of soil and plant-associated and newly described type strains.</title>
        <authorList>
            <person name="Whitman W."/>
        </authorList>
    </citation>
    <scope>NUCLEOTIDE SEQUENCE [LARGE SCALE GENOMIC DNA]</scope>
    <source>
        <strain evidence="2 3">CECT 5862</strain>
    </source>
</reference>